<reference evidence="6" key="1">
    <citation type="journal article" date="2019" name="Int. J. Syst. Evol. Microbiol.">
        <title>The Global Catalogue of Microorganisms (GCM) 10K type strain sequencing project: providing services to taxonomists for standard genome sequencing and annotation.</title>
        <authorList>
            <consortium name="The Broad Institute Genomics Platform"/>
            <consortium name="The Broad Institute Genome Sequencing Center for Infectious Disease"/>
            <person name="Wu L."/>
            <person name="Ma J."/>
        </authorList>
    </citation>
    <scope>NUCLEOTIDE SEQUENCE [LARGE SCALE GENOMIC DNA]</scope>
    <source>
        <strain evidence="6">JCM 19134</strain>
    </source>
</reference>
<organism evidence="5 6">
    <name type="scientific">Halioxenophilus aromaticivorans</name>
    <dbReference type="NCBI Taxonomy" id="1306992"/>
    <lineage>
        <taxon>Bacteria</taxon>
        <taxon>Pseudomonadati</taxon>
        <taxon>Pseudomonadota</taxon>
        <taxon>Gammaproteobacteria</taxon>
        <taxon>Alteromonadales</taxon>
        <taxon>Alteromonadaceae</taxon>
        <taxon>Halioxenophilus</taxon>
    </lineage>
</organism>
<dbReference type="InterPro" id="IPR024463">
    <property type="entry name" value="Transposase_TnpC_homeodom"/>
</dbReference>
<comment type="caution">
    <text evidence="5">The sequence shown here is derived from an EMBL/GenBank/DDBJ whole genome shotgun (WGS) entry which is preliminary data.</text>
</comment>
<dbReference type="Pfam" id="PF13005">
    <property type="entry name" value="zf-IS66"/>
    <property type="match status" value="1"/>
</dbReference>
<dbReference type="AlphaFoldDB" id="A0AAV3TXC5"/>
<dbReference type="InterPro" id="IPR039552">
    <property type="entry name" value="IS66_C"/>
</dbReference>
<dbReference type="InterPro" id="IPR024474">
    <property type="entry name" value="Znf_dom_IS66"/>
</dbReference>
<feature type="domain" description="Transposase IS66 C-terminal" evidence="4">
    <location>
        <begin position="454"/>
        <end position="492"/>
    </location>
</feature>
<evidence type="ECO:0000259" key="3">
    <source>
        <dbReference type="Pfam" id="PF13007"/>
    </source>
</evidence>
<evidence type="ECO:0000313" key="5">
    <source>
        <dbReference type="EMBL" id="GAA4930383.1"/>
    </source>
</evidence>
<dbReference type="Proteomes" id="UP001409585">
    <property type="component" value="Unassembled WGS sequence"/>
</dbReference>
<dbReference type="Pfam" id="PF13007">
    <property type="entry name" value="LZ_Tnp_IS66"/>
    <property type="match status" value="1"/>
</dbReference>
<protein>
    <submittedName>
        <fullName evidence="5">IS66-like element ISPsy5 family transposase</fullName>
    </submittedName>
</protein>
<sequence length="497" mass="56502">MNRVDELEKENQLLREQIAQIRVKNSLLQEHIDLLLSRRFSVSSEKLSPDQLGLFNEAEALELEEDLGASNETVTVASHQRKAKPRVSIPTDLPREEIIHDLAESEKICPKDGAALKVIGSEDHEQLDIIPAQIKVLLHRRLKYACPCCEQHVVTASKPKQPVEKSIASPGLLAFVAVQKYADALPLYRQSEMSKRAGITLDRTNLANWMVKCGELIQPLINLLTEHVQQQPLIHMDETTLQVLDEPGKTAQSKSYLWLMATFDMQSAIVYHYRDSRSQAVPLELLTNQTGAVMLDGYEWYQKACETYHIKRLGCWAHARRKFVEAQKLQMKTGKADQAIAFIQKLYAIEKRIKEKPPNERYRARQREAAPILEKLKAWKNKSLVTVVPTSVLGKALKYLDNQWHRLVSYLDDGIYPIDNNPAERAIRPFTIGRKNWLFSKSQAGAKASANLYSLIETAKANDLNVYDYLSRVFTDLPNANGLDDIEALLPWNMTLA</sequence>
<feature type="domain" description="Transposase IS66 central" evidence="1">
    <location>
        <begin position="165"/>
        <end position="447"/>
    </location>
</feature>
<dbReference type="PANTHER" id="PTHR33678">
    <property type="entry name" value="BLL1576 PROTEIN"/>
    <property type="match status" value="1"/>
</dbReference>
<evidence type="ECO:0000259" key="4">
    <source>
        <dbReference type="Pfam" id="PF13817"/>
    </source>
</evidence>
<accession>A0AAV3TXC5</accession>
<evidence type="ECO:0000259" key="1">
    <source>
        <dbReference type="Pfam" id="PF03050"/>
    </source>
</evidence>
<dbReference type="InterPro" id="IPR004291">
    <property type="entry name" value="Transposase_IS66_central"/>
</dbReference>
<evidence type="ECO:0000259" key="2">
    <source>
        <dbReference type="Pfam" id="PF13005"/>
    </source>
</evidence>
<feature type="domain" description="Transposase TnpC homeodomain" evidence="3">
    <location>
        <begin position="28"/>
        <end position="98"/>
    </location>
</feature>
<keyword evidence="6" id="KW-1185">Reference proteome</keyword>
<dbReference type="Pfam" id="PF03050">
    <property type="entry name" value="DDE_Tnp_IS66"/>
    <property type="match status" value="1"/>
</dbReference>
<feature type="domain" description="Transposase IS66 zinc-finger binding" evidence="2">
    <location>
        <begin position="106"/>
        <end position="150"/>
    </location>
</feature>
<dbReference type="RefSeq" id="WP_345415933.1">
    <property type="nucleotide sequence ID" value="NZ_AP031496.1"/>
</dbReference>
<gene>
    <name evidence="5" type="ORF">GCM10025791_02800</name>
</gene>
<dbReference type="EMBL" id="BAABLX010000003">
    <property type="protein sequence ID" value="GAA4930383.1"/>
    <property type="molecule type" value="Genomic_DNA"/>
</dbReference>
<proteinExistence type="predicted"/>
<evidence type="ECO:0000313" key="6">
    <source>
        <dbReference type="Proteomes" id="UP001409585"/>
    </source>
</evidence>
<dbReference type="InterPro" id="IPR052344">
    <property type="entry name" value="Transposase-related"/>
</dbReference>
<dbReference type="Pfam" id="PF13817">
    <property type="entry name" value="DDE_Tnp_IS66_C"/>
    <property type="match status" value="1"/>
</dbReference>
<dbReference type="PANTHER" id="PTHR33678:SF1">
    <property type="entry name" value="BLL1576 PROTEIN"/>
    <property type="match status" value="1"/>
</dbReference>
<name>A0AAV3TXC5_9ALTE</name>
<dbReference type="NCBIfam" id="NF033517">
    <property type="entry name" value="transpos_IS66"/>
    <property type="match status" value="1"/>
</dbReference>